<sequence length="56" mass="6697">MENDSDFLTRTHVNLNKDKKFFSKIIECGNSYGDFPRKRVIYGVLTFCFWVLRQAF</sequence>
<reference evidence="1 2" key="1">
    <citation type="journal article" date="2012" name="Gene">
        <title>Sequence of Leptospira santarosai serovar Shermani genome and prediction of virulence-associated genes.</title>
        <authorList>
            <person name="Chou L.F."/>
            <person name="Chen Y.T."/>
            <person name="Lu C.W."/>
            <person name="Ko Y.C."/>
            <person name="Tang C.Y."/>
            <person name="Pan M.J."/>
            <person name="Tian Y.C."/>
            <person name="Chiu C.H."/>
            <person name="Hung C.C."/>
            <person name="Yang C.W."/>
        </authorList>
    </citation>
    <scope>NUCLEOTIDE SEQUENCE [LARGE SCALE GENOMIC DNA]</scope>
    <source>
        <strain evidence="1">LT 821</strain>
    </source>
</reference>
<dbReference type="Proteomes" id="UP000035800">
    <property type="component" value="Chromosome I"/>
</dbReference>
<evidence type="ECO:0000313" key="1">
    <source>
        <dbReference type="EMBL" id="EKT85354.1"/>
    </source>
</evidence>
<reference evidence="1 2" key="2">
    <citation type="journal article" date="2014" name="Emerg. Microbes Infect.">
        <title>Potential impact on kidney infection: a whole-genome analysis of Leptospira santarosai serovar Shermani.</title>
        <authorList>
            <person name="Chou L.F."/>
            <person name="Chen T.W."/>
            <person name="Ko Y.C."/>
            <person name="Pan M.J."/>
            <person name="Tian Y.C."/>
            <person name="Chiu C.H."/>
            <person name="Tang P."/>
            <person name="Hung C.C."/>
            <person name="Yang C.W."/>
        </authorList>
    </citation>
    <scope>NUCLEOTIDE SEQUENCE</scope>
    <source>
        <strain evidence="1 2">LT 821</strain>
    </source>
</reference>
<protein>
    <submittedName>
        <fullName evidence="1">Uncharacterized protein</fullName>
    </submittedName>
</protein>
<evidence type="ECO:0000313" key="2">
    <source>
        <dbReference type="Proteomes" id="UP000035800"/>
    </source>
</evidence>
<proteinExistence type="predicted"/>
<dbReference type="EMBL" id="CP006694">
    <property type="protein sequence ID" value="EKT85354.1"/>
    <property type="molecule type" value="Genomic_DNA"/>
</dbReference>
<dbReference type="KEGG" id="lst:LSS_17979"/>
<gene>
    <name evidence="1" type="ORF">LSS_17979</name>
</gene>
<organism evidence="1 2">
    <name type="scientific">Leptospira santarosai serovar Shermani str. LT 821</name>
    <dbReference type="NCBI Taxonomy" id="758847"/>
    <lineage>
        <taxon>Bacteria</taxon>
        <taxon>Pseudomonadati</taxon>
        <taxon>Spirochaetota</taxon>
        <taxon>Spirochaetia</taxon>
        <taxon>Leptospirales</taxon>
        <taxon>Leptospiraceae</taxon>
        <taxon>Leptospira</taxon>
    </lineage>
</organism>
<name>K8XVB9_9LEPT</name>
<accession>K8XVB9</accession>
<dbReference type="AlphaFoldDB" id="K8XVB9"/>